<evidence type="ECO:0000313" key="4">
    <source>
        <dbReference type="Proteomes" id="UP001166286"/>
    </source>
</evidence>
<dbReference type="PANTHER" id="PTHR10848:SF0">
    <property type="entry name" value="MEIOTIC RECOMBINATION PROTEIN SPO11"/>
    <property type="match status" value="1"/>
</dbReference>
<dbReference type="SUPFAM" id="SSF56726">
    <property type="entry name" value="DNA topoisomerase IV, alpha subunit"/>
    <property type="match status" value="1"/>
</dbReference>
<protein>
    <recommendedName>
        <fullName evidence="2">Topoisomerase 6 subunit A/Spo11 TOPRIM domain-containing protein</fullName>
    </recommendedName>
</protein>
<dbReference type="InterPro" id="IPR034136">
    <property type="entry name" value="TOPRIM_Topo6A/Spo11"/>
</dbReference>
<dbReference type="EMBL" id="JAFEKC020000005">
    <property type="protein sequence ID" value="KAK0514536.1"/>
    <property type="molecule type" value="Genomic_DNA"/>
</dbReference>
<comment type="caution">
    <text evidence="3">The sequence shown here is derived from an EMBL/GenBank/DDBJ whole genome shotgun (WGS) entry which is preliminary data.</text>
</comment>
<gene>
    <name evidence="3" type="ORF">JMJ35_003153</name>
</gene>
<sequence length="313" mass="35250">MLSTTSWNTYHTSHLFQLELTGVQPIPQLMGQMFVARVDNTKSIKAVVVTEQGNLDMVSANVAREADGVFIIMLGGYATIASREFIKRLSETSVLKNVPFIWVADHDPDAWTIYKKLDYGSMATPYLSSNLCISRLEWGGITKAQFANVISLAKKEMLRELTQQNRHWSVAKVEQRLRNLQRLRGVDDRLNREVQEMLTTKKGIFSYDLFTETRIAGLDMLMIDVPKQSVLTPDNLDLFDTTTSLPMPHDSDDTRMWNELDSNNPVATAARQGSIRHRPQTPGSPASSKPTAVRRRLKRPDGPWAPAYLSQGA</sequence>
<evidence type="ECO:0000259" key="2">
    <source>
        <dbReference type="Pfam" id="PF21180"/>
    </source>
</evidence>
<dbReference type="InterPro" id="IPR002815">
    <property type="entry name" value="Spo11/TopoVI_A"/>
</dbReference>
<organism evidence="3 4">
    <name type="scientific">Cladonia borealis</name>
    <dbReference type="NCBI Taxonomy" id="184061"/>
    <lineage>
        <taxon>Eukaryota</taxon>
        <taxon>Fungi</taxon>
        <taxon>Dikarya</taxon>
        <taxon>Ascomycota</taxon>
        <taxon>Pezizomycotina</taxon>
        <taxon>Lecanoromycetes</taxon>
        <taxon>OSLEUM clade</taxon>
        <taxon>Lecanoromycetidae</taxon>
        <taxon>Lecanorales</taxon>
        <taxon>Lecanorineae</taxon>
        <taxon>Cladoniaceae</taxon>
        <taxon>Cladonia</taxon>
    </lineage>
</organism>
<evidence type="ECO:0000256" key="1">
    <source>
        <dbReference type="SAM" id="MobiDB-lite"/>
    </source>
</evidence>
<feature type="region of interest" description="Disordered" evidence="1">
    <location>
        <begin position="267"/>
        <end position="313"/>
    </location>
</feature>
<accession>A0AA39R6V8</accession>
<dbReference type="Gene3D" id="3.40.1360.10">
    <property type="match status" value="1"/>
</dbReference>
<dbReference type="PANTHER" id="PTHR10848">
    <property type="entry name" value="MEIOTIC RECOMBINATION PROTEIN SPO11"/>
    <property type="match status" value="1"/>
</dbReference>
<reference evidence="3" key="1">
    <citation type="submission" date="2023-03" db="EMBL/GenBank/DDBJ databases">
        <title>Complete genome of Cladonia borealis.</title>
        <authorList>
            <person name="Park H."/>
        </authorList>
    </citation>
    <scope>NUCLEOTIDE SEQUENCE</scope>
    <source>
        <strain evidence="3">ANT050790</strain>
    </source>
</reference>
<dbReference type="InterPro" id="IPR036078">
    <property type="entry name" value="Spo11/TopoVI_A_sf"/>
</dbReference>
<dbReference type="GO" id="GO:0005694">
    <property type="term" value="C:chromosome"/>
    <property type="evidence" value="ECO:0007669"/>
    <property type="project" value="InterPro"/>
</dbReference>
<feature type="compositionally biased region" description="Polar residues" evidence="1">
    <location>
        <begin position="281"/>
        <end position="290"/>
    </location>
</feature>
<evidence type="ECO:0000313" key="3">
    <source>
        <dbReference type="EMBL" id="KAK0514536.1"/>
    </source>
</evidence>
<dbReference type="AlphaFoldDB" id="A0AA39R6V8"/>
<dbReference type="GO" id="GO:0003918">
    <property type="term" value="F:DNA topoisomerase type II (double strand cut, ATP-hydrolyzing) activity"/>
    <property type="evidence" value="ECO:0007669"/>
    <property type="project" value="InterPro"/>
</dbReference>
<keyword evidence="4" id="KW-1185">Reference proteome</keyword>
<proteinExistence type="predicted"/>
<dbReference type="Pfam" id="PF21180">
    <property type="entry name" value="TOP6A-Spo11_Toprim"/>
    <property type="match status" value="1"/>
</dbReference>
<dbReference type="GO" id="GO:0003677">
    <property type="term" value="F:DNA binding"/>
    <property type="evidence" value="ECO:0007669"/>
    <property type="project" value="InterPro"/>
</dbReference>
<name>A0AA39R6V8_9LECA</name>
<dbReference type="Proteomes" id="UP001166286">
    <property type="component" value="Unassembled WGS sequence"/>
</dbReference>
<feature type="domain" description="Topoisomerase 6 subunit A/Spo11 TOPRIM" evidence="2">
    <location>
        <begin position="65"/>
        <end position="200"/>
    </location>
</feature>